<proteinExistence type="inferred from homology"/>
<dbReference type="GO" id="GO:0003735">
    <property type="term" value="F:structural constituent of ribosome"/>
    <property type="evidence" value="ECO:0007669"/>
    <property type="project" value="InterPro"/>
</dbReference>
<dbReference type="GO" id="GO:0005840">
    <property type="term" value="C:ribosome"/>
    <property type="evidence" value="ECO:0007669"/>
    <property type="project" value="UniProtKB-KW"/>
</dbReference>
<keyword evidence="3" id="KW-0687">Ribonucleoprotein</keyword>
<sequence length="135" mass="15067">MVSDTRVTYRRRHSYNTASNSVSVVKTPGARLTVHYNKKSVSAAKCGCCKKPLAGVIPRACVCDLRKMTHCQRTVTRAYGGNLCHKCLQDRILRAFLIEEQKIVKKVAQMKAQQKKEDKSTKKAGKKAGKKTGKK</sequence>
<evidence type="ECO:0000313" key="5">
    <source>
        <dbReference type="EMBL" id="OAO15328.1"/>
    </source>
</evidence>
<feature type="compositionally biased region" description="Basic residues" evidence="4">
    <location>
        <begin position="122"/>
        <end position="135"/>
    </location>
</feature>
<dbReference type="AlphaFoldDB" id="A0A196SE99"/>
<dbReference type="PANTHER" id="PTHR10759">
    <property type="entry name" value="60S RIBOSOMAL PROTEIN L34"/>
    <property type="match status" value="1"/>
</dbReference>
<dbReference type="GO" id="GO:1990904">
    <property type="term" value="C:ribonucleoprotein complex"/>
    <property type="evidence" value="ECO:0007669"/>
    <property type="project" value="UniProtKB-KW"/>
</dbReference>
<dbReference type="InterPro" id="IPR008195">
    <property type="entry name" value="Ribosomal_eL34"/>
</dbReference>
<gene>
    <name evidence="5" type="ORF">AV274_2956</name>
</gene>
<evidence type="ECO:0000256" key="3">
    <source>
        <dbReference type="ARBA" id="ARBA00023274"/>
    </source>
</evidence>
<comment type="caution">
    <text evidence="5">The sequence shown here is derived from an EMBL/GenBank/DDBJ whole genome shotgun (WGS) entry which is preliminary data.</text>
</comment>
<keyword evidence="2 5" id="KW-0689">Ribosomal protein</keyword>
<reference evidence="5 6" key="1">
    <citation type="submission" date="2016-05" db="EMBL/GenBank/DDBJ databases">
        <title>Nuclear genome of Blastocystis sp. subtype 1 NandII.</title>
        <authorList>
            <person name="Gentekaki E."/>
            <person name="Curtis B."/>
            <person name="Stairs C."/>
            <person name="Eme L."/>
            <person name="Herman E."/>
            <person name="Klimes V."/>
            <person name="Arias M.C."/>
            <person name="Elias M."/>
            <person name="Hilliou F."/>
            <person name="Klute M."/>
            <person name="Malik S.-B."/>
            <person name="Pightling A."/>
            <person name="Rachubinski R."/>
            <person name="Salas D."/>
            <person name="Schlacht A."/>
            <person name="Suga H."/>
            <person name="Archibald J."/>
            <person name="Ball S.G."/>
            <person name="Clark G."/>
            <person name="Dacks J."/>
            <person name="Van Der Giezen M."/>
            <person name="Tsaousis A."/>
            <person name="Roger A."/>
        </authorList>
    </citation>
    <scope>NUCLEOTIDE SEQUENCE [LARGE SCALE GENOMIC DNA]</scope>
    <source>
        <strain evidence="6">ATCC 50177 / NandII</strain>
    </source>
</reference>
<dbReference type="Pfam" id="PF01199">
    <property type="entry name" value="Ribosomal_L34e"/>
    <property type="match status" value="1"/>
</dbReference>
<dbReference type="STRING" id="478820.A0A196SE99"/>
<feature type="region of interest" description="Disordered" evidence="4">
    <location>
        <begin position="108"/>
        <end position="135"/>
    </location>
</feature>
<protein>
    <submittedName>
        <fullName evidence="5">60S ribosomal protein L34</fullName>
    </submittedName>
</protein>
<name>A0A196SE99_BLAHN</name>
<evidence type="ECO:0000256" key="4">
    <source>
        <dbReference type="SAM" id="MobiDB-lite"/>
    </source>
</evidence>
<evidence type="ECO:0000313" key="6">
    <source>
        <dbReference type="Proteomes" id="UP000078348"/>
    </source>
</evidence>
<dbReference type="PRINTS" id="PR01250">
    <property type="entry name" value="RIBOSOMALL34"/>
</dbReference>
<accession>A0A196SE99</accession>
<evidence type="ECO:0000256" key="2">
    <source>
        <dbReference type="ARBA" id="ARBA00022980"/>
    </source>
</evidence>
<dbReference type="InterPro" id="IPR038562">
    <property type="entry name" value="Ribosomal_eL34_C_sf"/>
</dbReference>
<dbReference type="OrthoDB" id="277449at2759"/>
<organism evidence="5 6">
    <name type="scientific">Blastocystis sp. subtype 1 (strain ATCC 50177 / NandII)</name>
    <dbReference type="NCBI Taxonomy" id="478820"/>
    <lineage>
        <taxon>Eukaryota</taxon>
        <taxon>Sar</taxon>
        <taxon>Stramenopiles</taxon>
        <taxon>Bigyra</taxon>
        <taxon>Opalozoa</taxon>
        <taxon>Opalinata</taxon>
        <taxon>Blastocystidae</taxon>
        <taxon>Blastocystis</taxon>
    </lineage>
</organism>
<dbReference type="EMBL" id="LXWW01000152">
    <property type="protein sequence ID" value="OAO15328.1"/>
    <property type="molecule type" value="Genomic_DNA"/>
</dbReference>
<dbReference type="Gene3D" id="6.20.370.70">
    <property type="match status" value="1"/>
</dbReference>
<evidence type="ECO:0000256" key="1">
    <source>
        <dbReference type="ARBA" id="ARBA00009875"/>
    </source>
</evidence>
<comment type="similarity">
    <text evidence="1">Belongs to the eukaryotic ribosomal protein eL34 family.</text>
</comment>
<keyword evidence="6" id="KW-1185">Reference proteome</keyword>
<dbReference type="Gene3D" id="6.20.340.10">
    <property type="match status" value="1"/>
</dbReference>
<dbReference type="GO" id="GO:0006412">
    <property type="term" value="P:translation"/>
    <property type="evidence" value="ECO:0007669"/>
    <property type="project" value="InterPro"/>
</dbReference>
<dbReference type="Proteomes" id="UP000078348">
    <property type="component" value="Unassembled WGS sequence"/>
</dbReference>